<dbReference type="OrthoDB" id="8326226at2"/>
<proteinExistence type="predicted"/>
<gene>
    <name evidence="2" type="ORF">CG50_04335</name>
</gene>
<dbReference type="InterPro" id="IPR011104">
    <property type="entry name" value="Hpr_kin/Pase_C"/>
</dbReference>
<name>A0A086Y9H2_9RHOB</name>
<organism evidence="2 3">
    <name type="scientific">Paenirhodobacter enshiensis</name>
    <dbReference type="NCBI Taxonomy" id="1105367"/>
    <lineage>
        <taxon>Bacteria</taxon>
        <taxon>Pseudomonadati</taxon>
        <taxon>Pseudomonadota</taxon>
        <taxon>Alphaproteobacteria</taxon>
        <taxon>Rhodobacterales</taxon>
        <taxon>Rhodobacter group</taxon>
        <taxon>Paenirhodobacter</taxon>
    </lineage>
</organism>
<feature type="domain" description="HPr kinase/phosphorylase C-terminal" evidence="1">
    <location>
        <begin position="17"/>
        <end position="82"/>
    </location>
</feature>
<dbReference type="Gene3D" id="3.40.50.300">
    <property type="entry name" value="P-loop containing nucleotide triphosphate hydrolases"/>
    <property type="match status" value="1"/>
</dbReference>
<dbReference type="Pfam" id="PF07475">
    <property type="entry name" value="Hpr_kinase_C"/>
    <property type="match status" value="1"/>
</dbReference>
<dbReference type="Proteomes" id="UP000028824">
    <property type="component" value="Unassembled WGS sequence"/>
</dbReference>
<accession>A0A086Y9H2</accession>
<keyword evidence="2" id="KW-0808">Transferase</keyword>
<keyword evidence="3" id="KW-1185">Reference proteome</keyword>
<dbReference type="EMBL" id="JFZB01000001">
    <property type="protein sequence ID" value="KFI30922.1"/>
    <property type="molecule type" value="Genomic_DNA"/>
</dbReference>
<evidence type="ECO:0000313" key="2">
    <source>
        <dbReference type="EMBL" id="KFI30922.1"/>
    </source>
</evidence>
<keyword evidence="2" id="KW-0418">Kinase</keyword>
<dbReference type="GO" id="GO:0000155">
    <property type="term" value="F:phosphorelay sensor kinase activity"/>
    <property type="evidence" value="ECO:0007669"/>
    <property type="project" value="InterPro"/>
</dbReference>
<comment type="caution">
    <text evidence="2">The sequence shown here is derived from an EMBL/GenBank/DDBJ whole genome shotgun (WGS) entry which is preliminary data.</text>
</comment>
<dbReference type="SUPFAM" id="SSF53795">
    <property type="entry name" value="PEP carboxykinase-like"/>
    <property type="match status" value="1"/>
</dbReference>
<dbReference type="eggNOG" id="COG1493">
    <property type="taxonomic scope" value="Bacteria"/>
</dbReference>
<evidence type="ECO:0000313" key="3">
    <source>
        <dbReference type="Proteomes" id="UP000028824"/>
    </source>
</evidence>
<dbReference type="GO" id="GO:0005524">
    <property type="term" value="F:ATP binding"/>
    <property type="evidence" value="ECO:0007669"/>
    <property type="project" value="InterPro"/>
</dbReference>
<dbReference type="GO" id="GO:0006109">
    <property type="term" value="P:regulation of carbohydrate metabolic process"/>
    <property type="evidence" value="ECO:0007669"/>
    <property type="project" value="InterPro"/>
</dbReference>
<dbReference type="RefSeq" id="WP_036634183.1">
    <property type="nucleotide sequence ID" value="NZ_JAYRGJ010000001.1"/>
</dbReference>
<dbReference type="InterPro" id="IPR027417">
    <property type="entry name" value="P-loop_NTPase"/>
</dbReference>
<sequence>MSEPDAWVHAGAVALDADRGVLILGPSGAGKSALALRLMAFGAVLVSDDRVRLSAEAGALIARAPGTIRGRIEARGLGILGAGTLAQARIVLAVDLSLPEAERLPPHRVCHLCGLAVPLVHGAGCDHLDVAVLQWLKGGRLA</sequence>
<protein>
    <submittedName>
        <fullName evidence="2">Serine kinase</fullName>
    </submittedName>
</protein>
<evidence type="ECO:0000259" key="1">
    <source>
        <dbReference type="Pfam" id="PF07475"/>
    </source>
</evidence>
<reference evidence="2 3" key="1">
    <citation type="submission" date="2014-03" db="EMBL/GenBank/DDBJ databases">
        <title>Genome of Paenirhodobacter enshiensis DW2-9.</title>
        <authorList>
            <person name="Wang D."/>
            <person name="Wang G."/>
        </authorList>
    </citation>
    <scope>NUCLEOTIDE SEQUENCE [LARGE SCALE GENOMIC DNA]</scope>
    <source>
        <strain evidence="2 3">DW2-9</strain>
    </source>
</reference>
<dbReference type="STRING" id="1105367.CG50_04335"/>
<dbReference type="AlphaFoldDB" id="A0A086Y9H2"/>